<feature type="region of interest" description="Disordered" evidence="1">
    <location>
        <begin position="47"/>
        <end position="75"/>
    </location>
</feature>
<dbReference type="EMBL" id="MASJ01000040">
    <property type="protein sequence ID" value="OCS82634.1"/>
    <property type="molecule type" value="Genomic_DNA"/>
</dbReference>
<organism evidence="2 3">
    <name type="scientific">Caryophanon tenue</name>
    <dbReference type="NCBI Taxonomy" id="33978"/>
    <lineage>
        <taxon>Bacteria</taxon>
        <taxon>Bacillati</taxon>
        <taxon>Bacillota</taxon>
        <taxon>Bacilli</taxon>
        <taxon>Bacillales</taxon>
        <taxon>Caryophanaceae</taxon>
        <taxon>Caryophanon</taxon>
    </lineage>
</organism>
<gene>
    <name evidence="2" type="ORF">A6M13_06985</name>
</gene>
<reference evidence="2 3" key="1">
    <citation type="submission" date="2016-07" db="EMBL/GenBank/DDBJ databases">
        <title>Caryophanon tenue genome sequencing.</title>
        <authorList>
            <person name="Verma A."/>
            <person name="Pal Y."/>
            <person name="Krishnamurthi S."/>
        </authorList>
    </citation>
    <scope>NUCLEOTIDE SEQUENCE [LARGE SCALE GENOMIC DNA]</scope>
    <source>
        <strain evidence="2 3">DSM 14152</strain>
    </source>
</reference>
<keyword evidence="3" id="KW-1185">Reference proteome</keyword>
<evidence type="ECO:0000256" key="1">
    <source>
        <dbReference type="SAM" id="MobiDB-lite"/>
    </source>
</evidence>
<dbReference type="Proteomes" id="UP000093199">
    <property type="component" value="Unassembled WGS sequence"/>
</dbReference>
<dbReference type="AlphaFoldDB" id="A0A1C0Y665"/>
<evidence type="ECO:0000313" key="3">
    <source>
        <dbReference type="Proteomes" id="UP000093199"/>
    </source>
</evidence>
<name>A0A1C0Y665_9BACL</name>
<feature type="compositionally biased region" description="Basic and acidic residues" evidence="1">
    <location>
        <begin position="49"/>
        <end position="75"/>
    </location>
</feature>
<feature type="compositionally biased region" description="Basic and acidic residues" evidence="1">
    <location>
        <begin position="1"/>
        <end position="21"/>
    </location>
</feature>
<evidence type="ECO:0000313" key="2">
    <source>
        <dbReference type="EMBL" id="OCS82634.1"/>
    </source>
</evidence>
<sequence>MDREELRQHDALTPARDKPDLVDSDNASLFDLHEDMQTVDPLPVEELNDEVKDEKHKEHTKDTSSSERRHEADED</sequence>
<feature type="region of interest" description="Disordered" evidence="1">
    <location>
        <begin position="1"/>
        <end position="25"/>
    </location>
</feature>
<comment type="caution">
    <text evidence="2">The sequence shown here is derived from an EMBL/GenBank/DDBJ whole genome shotgun (WGS) entry which is preliminary data.</text>
</comment>
<accession>A0A1C0Y665</accession>
<protein>
    <submittedName>
        <fullName evidence="2">Uncharacterized protein</fullName>
    </submittedName>
</protein>
<proteinExistence type="predicted"/>